<dbReference type="GO" id="GO:0016740">
    <property type="term" value="F:transferase activity"/>
    <property type="evidence" value="ECO:0007669"/>
    <property type="project" value="UniProtKB-KW"/>
</dbReference>
<dbReference type="PANTHER" id="PTHR34817:SF1">
    <property type="entry name" value="NUCLEOTIDYLTRANSFERASE"/>
    <property type="match status" value="1"/>
</dbReference>
<dbReference type="PANTHER" id="PTHR34817">
    <property type="entry name" value="NUCLEOTIDYLTRANSFERASE"/>
    <property type="match status" value="1"/>
</dbReference>
<proteinExistence type="predicted"/>
<dbReference type="OrthoDB" id="243791at2"/>
<gene>
    <name evidence="1" type="ORF">SAMN05660236_1025</name>
</gene>
<sequence>MTLQQLHNEPSSLLLKCISGSQAYGLALPHSDTDIKGVFILPIKEFYGLQYTDQINNETNDEVYLELKKFIDLLTKNNPNILELLNTPQDCILLKHPAMEYINADIFLSRLCNQSFAGYAYAQIKKARGLNKKILNPIDKQRKSILDFCYVIQGQRSISLQQWLTHNHYLQEDCGLVRIDHMRDLHAIYHASQFKESILLHGIYSGEEAQDVSLSSFPKDIAPVAVMSFNKDGYSIYCREYKEYWDWVEKRNEERYSNTISHGKNYDSKNMMHVFRLLNMAEEIAQYKQVNVRRQERDWLLRVRAGEFLYEDLLKQAEEKIALVDSLFKTSDLPDAPDQKIAEDLLVKIREVCYR</sequence>
<organism evidence="1 2">
    <name type="scientific">Ohtaekwangia koreensis</name>
    <dbReference type="NCBI Taxonomy" id="688867"/>
    <lineage>
        <taxon>Bacteria</taxon>
        <taxon>Pseudomonadati</taxon>
        <taxon>Bacteroidota</taxon>
        <taxon>Cytophagia</taxon>
        <taxon>Cytophagales</taxon>
        <taxon>Fulvivirgaceae</taxon>
        <taxon>Ohtaekwangia</taxon>
    </lineage>
</organism>
<keyword evidence="1" id="KW-0808">Transferase</keyword>
<name>A0A1T5JEL3_9BACT</name>
<evidence type="ECO:0000313" key="2">
    <source>
        <dbReference type="Proteomes" id="UP000190961"/>
    </source>
</evidence>
<reference evidence="1 2" key="1">
    <citation type="submission" date="2017-02" db="EMBL/GenBank/DDBJ databases">
        <authorList>
            <person name="Peterson S.W."/>
        </authorList>
    </citation>
    <scope>NUCLEOTIDE SEQUENCE [LARGE SCALE GENOMIC DNA]</scope>
    <source>
        <strain evidence="1 2">DSM 25262</strain>
    </source>
</reference>
<dbReference type="Pfam" id="PF10127">
    <property type="entry name" value="RlaP"/>
    <property type="match status" value="1"/>
</dbReference>
<dbReference type="RefSeq" id="WP_079685601.1">
    <property type="nucleotide sequence ID" value="NZ_FUZU01000001.1"/>
</dbReference>
<dbReference type="InterPro" id="IPR018775">
    <property type="entry name" value="RlaP"/>
</dbReference>
<protein>
    <submittedName>
        <fullName evidence="1">Predicted nucleotidyltransferase</fullName>
    </submittedName>
</protein>
<dbReference type="STRING" id="688867.SAMN05660236_1025"/>
<keyword evidence="2" id="KW-1185">Reference proteome</keyword>
<dbReference type="Proteomes" id="UP000190961">
    <property type="component" value="Unassembled WGS sequence"/>
</dbReference>
<dbReference type="AlphaFoldDB" id="A0A1T5JEL3"/>
<evidence type="ECO:0000313" key="1">
    <source>
        <dbReference type="EMBL" id="SKC49774.1"/>
    </source>
</evidence>
<accession>A0A1T5JEL3</accession>
<dbReference type="EMBL" id="FUZU01000001">
    <property type="protein sequence ID" value="SKC49774.1"/>
    <property type="molecule type" value="Genomic_DNA"/>
</dbReference>